<organism evidence="1 2">
    <name type="scientific">Clonostachys solani</name>
    <dbReference type="NCBI Taxonomy" id="160281"/>
    <lineage>
        <taxon>Eukaryota</taxon>
        <taxon>Fungi</taxon>
        <taxon>Dikarya</taxon>
        <taxon>Ascomycota</taxon>
        <taxon>Pezizomycotina</taxon>
        <taxon>Sordariomycetes</taxon>
        <taxon>Hypocreomycetidae</taxon>
        <taxon>Hypocreales</taxon>
        <taxon>Bionectriaceae</taxon>
        <taxon>Clonostachys</taxon>
    </lineage>
</organism>
<evidence type="ECO:0000313" key="1">
    <source>
        <dbReference type="EMBL" id="CAH0053425.1"/>
    </source>
</evidence>
<dbReference type="EMBL" id="CABFOC020000045">
    <property type="protein sequence ID" value="CAH0053425.1"/>
    <property type="molecule type" value="Genomic_DNA"/>
</dbReference>
<sequence>MVMAFKGILKLGGLQLNLDFHCNAEVPKNLWGQYDSRTDPALAINTVASLLNALKAAGSVPLVMGLSFQPPLPSWSKDKMPKFNIVTDMLQRVNEVGYGFKWVDDKVSEAWNPVKRGDAYKKRVEEGDRCMG</sequence>
<dbReference type="AlphaFoldDB" id="A0A9P0EN21"/>
<comment type="caution">
    <text evidence="1">The sequence shown here is derived from an EMBL/GenBank/DDBJ whole genome shotgun (WGS) entry which is preliminary data.</text>
</comment>
<name>A0A9P0EN21_9HYPO</name>
<evidence type="ECO:0000313" key="2">
    <source>
        <dbReference type="Proteomes" id="UP000775872"/>
    </source>
</evidence>
<proteinExistence type="predicted"/>
<dbReference type="Proteomes" id="UP000775872">
    <property type="component" value="Unassembled WGS sequence"/>
</dbReference>
<keyword evidence="2" id="KW-1185">Reference proteome</keyword>
<reference evidence="1" key="1">
    <citation type="submission" date="2021-10" db="EMBL/GenBank/DDBJ databases">
        <authorList>
            <person name="Piombo E."/>
        </authorList>
    </citation>
    <scope>NUCLEOTIDE SEQUENCE</scope>
</reference>
<gene>
    <name evidence="1" type="ORF">CSOL1703_00005297</name>
</gene>
<accession>A0A9P0EN21</accession>
<dbReference type="OrthoDB" id="5352492at2759"/>
<protein>
    <submittedName>
        <fullName evidence="1">Uncharacterized protein</fullName>
    </submittedName>
</protein>